<dbReference type="CDD" id="cd06583">
    <property type="entry name" value="PGRP"/>
    <property type="match status" value="1"/>
</dbReference>
<evidence type="ECO:0000259" key="6">
    <source>
        <dbReference type="SMART" id="SM00701"/>
    </source>
</evidence>
<name>V5GHF6_ANOGL</name>
<dbReference type="AlphaFoldDB" id="V5GHF6"/>
<keyword evidence="2" id="KW-0399">Innate immunity</keyword>
<keyword evidence="4" id="KW-0812">Transmembrane</keyword>
<evidence type="ECO:0000256" key="3">
    <source>
        <dbReference type="ARBA" id="ARBA00022859"/>
    </source>
</evidence>
<dbReference type="GO" id="GO:0009253">
    <property type="term" value="P:peptidoglycan catabolic process"/>
    <property type="evidence" value="ECO:0007669"/>
    <property type="project" value="InterPro"/>
</dbReference>
<feature type="transmembrane region" description="Helical" evidence="4">
    <location>
        <begin position="133"/>
        <end position="155"/>
    </location>
</feature>
<dbReference type="PANTHER" id="PTHR11022">
    <property type="entry name" value="PEPTIDOGLYCAN RECOGNITION PROTEIN"/>
    <property type="match status" value="1"/>
</dbReference>
<evidence type="ECO:0000256" key="4">
    <source>
        <dbReference type="SAM" id="Phobius"/>
    </source>
</evidence>
<keyword evidence="3" id="KW-0391">Immunity</keyword>
<dbReference type="Gene3D" id="3.40.80.10">
    <property type="entry name" value="Peptidoglycan recognition protein-like"/>
    <property type="match status" value="1"/>
</dbReference>
<feature type="domain" description="N-acetylmuramoyl-L-alanine amidase" evidence="5">
    <location>
        <begin position="179"/>
        <end position="315"/>
    </location>
</feature>
<proteinExistence type="inferred from homology"/>
<evidence type="ECO:0000256" key="2">
    <source>
        <dbReference type="ARBA" id="ARBA00022588"/>
    </source>
</evidence>
<gene>
    <name evidence="7" type="primary">PGSC1</name>
</gene>
<dbReference type="SMART" id="SM00644">
    <property type="entry name" value="Ami_2"/>
    <property type="match status" value="1"/>
</dbReference>
<evidence type="ECO:0000259" key="5">
    <source>
        <dbReference type="SMART" id="SM00644"/>
    </source>
</evidence>
<feature type="domain" description="Peptidoglycan recognition protein family" evidence="6">
    <location>
        <begin position="170"/>
        <end position="307"/>
    </location>
</feature>
<keyword evidence="4" id="KW-0472">Membrane</keyword>
<protein>
    <submittedName>
        <fullName evidence="7">Peptidoglycan-recognition protein SC1a/b</fullName>
    </submittedName>
</protein>
<evidence type="ECO:0000313" key="7">
    <source>
        <dbReference type="EMBL" id="JAB63424.1"/>
    </source>
</evidence>
<organism evidence="7">
    <name type="scientific">Anoplophora glabripennis</name>
    <name type="common">Asian longhorn beetle</name>
    <name type="synonym">Anoplophora nobilis</name>
    <dbReference type="NCBI Taxonomy" id="217634"/>
    <lineage>
        <taxon>Eukaryota</taxon>
        <taxon>Metazoa</taxon>
        <taxon>Ecdysozoa</taxon>
        <taxon>Arthropoda</taxon>
        <taxon>Hexapoda</taxon>
        <taxon>Insecta</taxon>
        <taxon>Pterygota</taxon>
        <taxon>Neoptera</taxon>
        <taxon>Endopterygota</taxon>
        <taxon>Coleoptera</taxon>
        <taxon>Polyphaga</taxon>
        <taxon>Cucujiformia</taxon>
        <taxon>Chrysomeloidea</taxon>
        <taxon>Cerambycidae</taxon>
        <taxon>Lamiinae</taxon>
        <taxon>Lamiini</taxon>
        <taxon>Anoplophora</taxon>
    </lineage>
</organism>
<dbReference type="GO" id="GO:0008745">
    <property type="term" value="F:N-acetylmuramoyl-L-alanine amidase activity"/>
    <property type="evidence" value="ECO:0007669"/>
    <property type="project" value="InterPro"/>
</dbReference>
<sequence>MTRTVSETSLVPTPPPIQLENSQIVIQDEDENSHVLSIDEYCSNREVVNLENAAVNIDNSNDVIIGPVTQLNVNGNVTIYSNGNAPSEAVNGTALDQDQQSGTNFTNGGWRQKGLIWHNTPPKRKSTWYKNKYVIIIGGTLILTISAIIVFVILYNTAEDEDDVERLGDHRVYNRRHWGAQPPRATVDLVHPTTFVIISHSVSPWCDSFSSCSGLVRSFQNHHFTLGNYDVGYNFIIGGDANIYVGRGWDVRNFHNSISIGICFIGDFRSDELNDGMISAAKLLIEQGFNAGKISTEYILVGQNQTDRGLPESPGENVYRVIKSWPHFSGESYFD</sequence>
<comment type="similarity">
    <text evidence="1">Belongs to the N-acetylmuramoyl-L-alanine amidase 2 family.</text>
</comment>
<dbReference type="InterPro" id="IPR002502">
    <property type="entry name" value="Amidase_domain"/>
</dbReference>
<dbReference type="GO" id="GO:0008270">
    <property type="term" value="F:zinc ion binding"/>
    <property type="evidence" value="ECO:0007669"/>
    <property type="project" value="InterPro"/>
</dbReference>
<dbReference type="PANTHER" id="PTHR11022:SF74">
    <property type="entry name" value="PEPTIDOGLYCAN-RECOGNITION PROTEIN SA"/>
    <property type="match status" value="1"/>
</dbReference>
<keyword evidence="4" id="KW-1133">Transmembrane helix</keyword>
<dbReference type="SUPFAM" id="SSF55846">
    <property type="entry name" value="N-acetylmuramoyl-L-alanine amidase-like"/>
    <property type="match status" value="1"/>
</dbReference>
<dbReference type="InterPro" id="IPR015510">
    <property type="entry name" value="PGRP"/>
</dbReference>
<evidence type="ECO:0000256" key="1">
    <source>
        <dbReference type="ARBA" id="ARBA00007553"/>
    </source>
</evidence>
<dbReference type="InterPro" id="IPR036505">
    <property type="entry name" value="Amidase/PGRP_sf"/>
</dbReference>
<accession>V5GHF6</accession>
<dbReference type="GO" id="GO:0045087">
    <property type="term" value="P:innate immune response"/>
    <property type="evidence" value="ECO:0007669"/>
    <property type="project" value="UniProtKB-KW"/>
</dbReference>
<dbReference type="EMBL" id="GALX01005042">
    <property type="protein sequence ID" value="JAB63424.1"/>
    <property type="molecule type" value="Transcribed_RNA"/>
</dbReference>
<dbReference type="SMART" id="SM00701">
    <property type="entry name" value="PGRP"/>
    <property type="match status" value="1"/>
</dbReference>
<dbReference type="Pfam" id="PF01510">
    <property type="entry name" value="Amidase_2"/>
    <property type="match status" value="1"/>
</dbReference>
<reference evidence="7" key="1">
    <citation type="submission" date="2013-07" db="EMBL/GenBank/DDBJ databases">
        <title>Midgut Transcriptome Profiling of Anoplphora glabripennis, a Lignocellulose Degrading, Wood-Boring Cerambycid.</title>
        <authorList>
            <person name="Scully E.D."/>
            <person name="Hoover K."/>
            <person name="Carlson J.E."/>
            <person name="Tien M."/>
            <person name="Geib S.M."/>
        </authorList>
    </citation>
    <scope>NUCLEOTIDE SEQUENCE</scope>
</reference>
<dbReference type="InterPro" id="IPR006619">
    <property type="entry name" value="PGRP_domain_met/bac"/>
</dbReference>